<dbReference type="AlphaFoldDB" id="A0A1A7C6S2"/>
<sequence length="254" mass="28477">MDDDEYEFWIDAYTPETIPMERLAKYLAALAKMMGHGSSVHFDRLETGSTKSLMKVQREDAPKVFDRVELIAKRQAANDATAAFDELNSLLRDDSAVGKLSRKTPDSQTSAVVLTFLGRELPKPATYGPFNEDAVVEGELVRIGGKDKSAHALIVDPEGKSWSGEMDRDLARDMAQYLYKGTVLRVSGEARWERLEDASWRLMVFKIKSFEVLADDTLEQATKRLRSLHKTDWDNVGDVDAFITASRGESDGLH</sequence>
<protein>
    <submittedName>
        <fullName evidence="1">Uncharacterized protein</fullName>
    </submittedName>
</protein>
<dbReference type="Proteomes" id="UP000092713">
    <property type="component" value="Unassembled WGS sequence"/>
</dbReference>
<dbReference type="EMBL" id="LOCQ01000026">
    <property type="protein sequence ID" value="OBV41606.1"/>
    <property type="molecule type" value="Genomic_DNA"/>
</dbReference>
<gene>
    <name evidence="1" type="ORF">ASR47_10379</name>
</gene>
<dbReference type="OrthoDB" id="7027554at2"/>
<name>A0A1A7C6S2_9BURK</name>
<reference evidence="1 2" key="1">
    <citation type="submission" date="2016-04" db="EMBL/GenBank/DDBJ databases">
        <title>Draft genome sequence of Janthinobacterium psychrotolerans sp. nov., isolated from freshwater sediments in Denmark.</title>
        <authorList>
            <person name="Gong X."/>
            <person name="Skrivergaard S."/>
            <person name="Korsgaard B.S."/>
            <person name="Schreiber L."/>
            <person name="Marshall I.P."/>
            <person name="Finster K."/>
            <person name="Schramm A."/>
        </authorList>
    </citation>
    <scope>NUCLEOTIDE SEQUENCE [LARGE SCALE GENOMIC DNA]</scope>
    <source>
        <strain evidence="1 2">S3-2</strain>
    </source>
</reference>
<comment type="caution">
    <text evidence="1">The sequence shown here is derived from an EMBL/GenBank/DDBJ whole genome shotgun (WGS) entry which is preliminary data.</text>
</comment>
<dbReference type="RefSeq" id="WP_065305839.1">
    <property type="nucleotide sequence ID" value="NZ_LOCQ01000026.1"/>
</dbReference>
<evidence type="ECO:0000313" key="2">
    <source>
        <dbReference type="Proteomes" id="UP000092713"/>
    </source>
</evidence>
<proteinExistence type="predicted"/>
<organism evidence="1 2">
    <name type="scientific">Janthinobacterium psychrotolerans</name>
    <dbReference type="NCBI Taxonomy" id="1747903"/>
    <lineage>
        <taxon>Bacteria</taxon>
        <taxon>Pseudomonadati</taxon>
        <taxon>Pseudomonadota</taxon>
        <taxon>Betaproteobacteria</taxon>
        <taxon>Burkholderiales</taxon>
        <taxon>Oxalobacteraceae</taxon>
        <taxon>Janthinobacterium</taxon>
    </lineage>
</organism>
<keyword evidence="2" id="KW-1185">Reference proteome</keyword>
<accession>A0A1A7C6S2</accession>
<evidence type="ECO:0000313" key="1">
    <source>
        <dbReference type="EMBL" id="OBV41606.1"/>
    </source>
</evidence>